<organism evidence="2 3">
    <name type="scientific">Salinivibrio costicola</name>
    <name type="common">Vibrio costicola</name>
    <dbReference type="NCBI Taxonomy" id="51367"/>
    <lineage>
        <taxon>Bacteria</taxon>
        <taxon>Pseudomonadati</taxon>
        <taxon>Pseudomonadota</taxon>
        <taxon>Gammaproteobacteria</taxon>
        <taxon>Vibrionales</taxon>
        <taxon>Vibrionaceae</taxon>
        <taxon>Salinivibrio</taxon>
    </lineage>
</organism>
<evidence type="ECO:0000259" key="1">
    <source>
        <dbReference type="Pfam" id="PF13439"/>
    </source>
</evidence>
<accession>A0ABX6K4N5</accession>
<name>A0ABX6K4N5_SALCS</name>
<gene>
    <name evidence="2" type="ORF">HBA18_09090</name>
</gene>
<dbReference type="Gene3D" id="3.40.50.2000">
    <property type="entry name" value="Glycogen Phosphorylase B"/>
    <property type="match status" value="2"/>
</dbReference>
<evidence type="ECO:0000313" key="2">
    <source>
        <dbReference type="EMBL" id="QIR06506.1"/>
    </source>
</evidence>
<protein>
    <submittedName>
        <fullName evidence="2">Glycosyltransferase family 4 protein</fullName>
    </submittedName>
</protein>
<dbReference type="InterPro" id="IPR028098">
    <property type="entry name" value="Glyco_trans_4-like_N"/>
</dbReference>
<reference evidence="2 3" key="1">
    <citation type="submission" date="2020-03" db="EMBL/GenBank/DDBJ databases">
        <title>Genome mining reveals the biosynthetic pathways of PHA and ectoines of the halophilic strain Salinivibrio costicola M318 isolated from fermented shrimp paste.</title>
        <authorList>
            <person name="Doan T.V."/>
            <person name="Tran L.T."/>
            <person name="Trieu T.A."/>
            <person name="Nguyen Q.V."/>
            <person name="Quach T.N."/>
            <person name="Phi T.Q."/>
            <person name="Kumar S."/>
        </authorList>
    </citation>
    <scope>NUCLEOTIDE SEQUENCE [LARGE SCALE GENOMIC DNA]</scope>
    <source>
        <strain evidence="2 3">M318</strain>
    </source>
</reference>
<dbReference type="CDD" id="cd03801">
    <property type="entry name" value="GT4_PimA-like"/>
    <property type="match status" value="1"/>
</dbReference>
<proteinExistence type="predicted"/>
<feature type="domain" description="Glycosyltransferase subfamily 4-like N-terminal" evidence="1">
    <location>
        <begin position="19"/>
        <end position="176"/>
    </location>
</feature>
<evidence type="ECO:0000313" key="3">
    <source>
        <dbReference type="Proteomes" id="UP000501408"/>
    </source>
</evidence>
<dbReference type="Proteomes" id="UP000501408">
    <property type="component" value="Chromosome 1"/>
</dbReference>
<dbReference type="EMBL" id="CP050266">
    <property type="protein sequence ID" value="QIR06506.1"/>
    <property type="molecule type" value="Genomic_DNA"/>
</dbReference>
<dbReference type="Pfam" id="PF13439">
    <property type="entry name" value="Glyco_transf_4"/>
    <property type="match status" value="1"/>
</dbReference>
<keyword evidence="3" id="KW-1185">Reference proteome</keyword>
<dbReference type="PANTHER" id="PTHR12526:SF630">
    <property type="entry name" value="GLYCOSYLTRANSFERASE"/>
    <property type="match status" value="1"/>
</dbReference>
<dbReference type="Pfam" id="PF13692">
    <property type="entry name" value="Glyco_trans_1_4"/>
    <property type="match status" value="1"/>
</dbReference>
<dbReference type="RefSeq" id="WP_167314633.1">
    <property type="nucleotide sequence ID" value="NZ_CP050266.1"/>
</dbReference>
<sequence length="376" mass="42712">MKVVYISNAILPSKSANSIHIMKMCQALADNGHEVTLLAPNYKDKIEPNVSDIFRFYGVRDNFILKKLSVPNIKGRLLLYISGILFFLIKNKFDYVYSRFIYGSIVASILRLENIYESHAPICVTNKIERWLFSKLIGMPSFKRLVVISGTLKRYYLEKYPNISKEIQVAHDGADPVSDFDQRAKLEGNPGGIKVGYIGHLYRGKGIEVIENICDKVPDDIEFHIVGGTAQDVEYWKSKCNSSNVFFYGFVPQKDVSSYINALDICLLPNQKVVRTFGSKGDIGSNIGEYTSPLKLFDYMSHRKAIISSNHEVLCEVLNTNNCLLVGADDFDAWVLALERLREEGFRNRLAEQAFRDFSKYSWKNRAKNILGNAVI</sequence>
<dbReference type="SUPFAM" id="SSF53756">
    <property type="entry name" value="UDP-Glycosyltransferase/glycogen phosphorylase"/>
    <property type="match status" value="1"/>
</dbReference>
<dbReference type="PANTHER" id="PTHR12526">
    <property type="entry name" value="GLYCOSYLTRANSFERASE"/>
    <property type="match status" value="1"/>
</dbReference>